<gene>
    <name evidence="1" type="ORF">DPMN_077553</name>
</gene>
<accession>A0A9D4BNE2</accession>
<sequence length="238" mass="26942">MTVTSSTQISTMISEQDYTNGTYDEDICAYLKKNHTTTWRSDRSPTQTTASSHLAYLNHKLVWNNPSVSEFSSGLQDMLCEATMMELNGCVNYRCHDIESVTNELEMDLLILDGNEFRLHETSSNSELCEATWLESRNLPSPLHLSKEKSVQISSSCDDLFEGERLEARNLPQLVNRYKEIGAQDRGASGDLFEGERRKAGNLPLLAYLYKDKRVQDSSSCIGLFEGERQESRKSSTE</sequence>
<name>A0A9D4BNE2_DREPO</name>
<evidence type="ECO:0000313" key="2">
    <source>
        <dbReference type="Proteomes" id="UP000828390"/>
    </source>
</evidence>
<protein>
    <submittedName>
        <fullName evidence="1">Uncharacterized protein</fullName>
    </submittedName>
</protein>
<comment type="caution">
    <text evidence="1">The sequence shown here is derived from an EMBL/GenBank/DDBJ whole genome shotgun (WGS) entry which is preliminary data.</text>
</comment>
<reference evidence="1" key="1">
    <citation type="journal article" date="2019" name="bioRxiv">
        <title>The Genome of the Zebra Mussel, Dreissena polymorpha: A Resource for Invasive Species Research.</title>
        <authorList>
            <person name="McCartney M.A."/>
            <person name="Auch B."/>
            <person name="Kono T."/>
            <person name="Mallez S."/>
            <person name="Zhang Y."/>
            <person name="Obille A."/>
            <person name="Becker A."/>
            <person name="Abrahante J.E."/>
            <person name="Garbe J."/>
            <person name="Badalamenti J.P."/>
            <person name="Herman A."/>
            <person name="Mangelson H."/>
            <person name="Liachko I."/>
            <person name="Sullivan S."/>
            <person name="Sone E.D."/>
            <person name="Koren S."/>
            <person name="Silverstein K.A.T."/>
            <person name="Beckman K.B."/>
            <person name="Gohl D.M."/>
        </authorList>
    </citation>
    <scope>NUCLEOTIDE SEQUENCE</scope>
    <source>
        <strain evidence="1">Duluth1</strain>
        <tissue evidence="1">Whole animal</tissue>
    </source>
</reference>
<dbReference type="Proteomes" id="UP000828390">
    <property type="component" value="Unassembled WGS sequence"/>
</dbReference>
<proteinExistence type="predicted"/>
<dbReference type="AlphaFoldDB" id="A0A9D4BNE2"/>
<keyword evidence="2" id="KW-1185">Reference proteome</keyword>
<evidence type="ECO:0000313" key="1">
    <source>
        <dbReference type="EMBL" id="KAH3702529.1"/>
    </source>
</evidence>
<reference evidence="1" key="2">
    <citation type="submission" date="2020-11" db="EMBL/GenBank/DDBJ databases">
        <authorList>
            <person name="McCartney M.A."/>
            <person name="Auch B."/>
            <person name="Kono T."/>
            <person name="Mallez S."/>
            <person name="Becker A."/>
            <person name="Gohl D.M."/>
            <person name="Silverstein K.A.T."/>
            <person name="Koren S."/>
            <person name="Bechman K.B."/>
            <person name="Herman A."/>
            <person name="Abrahante J.E."/>
            <person name="Garbe J."/>
        </authorList>
    </citation>
    <scope>NUCLEOTIDE SEQUENCE</scope>
    <source>
        <strain evidence="1">Duluth1</strain>
        <tissue evidence="1">Whole animal</tissue>
    </source>
</reference>
<dbReference type="EMBL" id="JAIWYP010000015">
    <property type="protein sequence ID" value="KAH3702529.1"/>
    <property type="molecule type" value="Genomic_DNA"/>
</dbReference>
<organism evidence="1 2">
    <name type="scientific">Dreissena polymorpha</name>
    <name type="common">Zebra mussel</name>
    <name type="synonym">Mytilus polymorpha</name>
    <dbReference type="NCBI Taxonomy" id="45954"/>
    <lineage>
        <taxon>Eukaryota</taxon>
        <taxon>Metazoa</taxon>
        <taxon>Spiralia</taxon>
        <taxon>Lophotrochozoa</taxon>
        <taxon>Mollusca</taxon>
        <taxon>Bivalvia</taxon>
        <taxon>Autobranchia</taxon>
        <taxon>Heteroconchia</taxon>
        <taxon>Euheterodonta</taxon>
        <taxon>Imparidentia</taxon>
        <taxon>Neoheterodontei</taxon>
        <taxon>Myida</taxon>
        <taxon>Dreissenoidea</taxon>
        <taxon>Dreissenidae</taxon>
        <taxon>Dreissena</taxon>
    </lineage>
</organism>